<protein>
    <submittedName>
        <fullName evidence="2">Uncharacterized protein</fullName>
    </submittedName>
</protein>
<gene>
    <name evidence="2" type="ORF">SBRCBS47491_002511</name>
</gene>
<reference evidence="2 3" key="1">
    <citation type="submission" date="2024-01" db="EMBL/GenBank/DDBJ databases">
        <authorList>
            <person name="Allen C."/>
            <person name="Tagirdzhanova G."/>
        </authorList>
    </citation>
    <scope>NUCLEOTIDE SEQUENCE [LARGE SCALE GENOMIC DNA]</scope>
</reference>
<organism evidence="2 3">
    <name type="scientific">Sporothrix bragantina</name>
    <dbReference type="NCBI Taxonomy" id="671064"/>
    <lineage>
        <taxon>Eukaryota</taxon>
        <taxon>Fungi</taxon>
        <taxon>Dikarya</taxon>
        <taxon>Ascomycota</taxon>
        <taxon>Pezizomycotina</taxon>
        <taxon>Sordariomycetes</taxon>
        <taxon>Sordariomycetidae</taxon>
        <taxon>Ophiostomatales</taxon>
        <taxon>Ophiostomataceae</taxon>
        <taxon>Sporothrix</taxon>
    </lineage>
</organism>
<feature type="region of interest" description="Disordered" evidence="1">
    <location>
        <begin position="264"/>
        <end position="313"/>
    </location>
</feature>
<dbReference type="Proteomes" id="UP001642406">
    <property type="component" value="Unassembled WGS sequence"/>
</dbReference>
<evidence type="ECO:0000256" key="1">
    <source>
        <dbReference type="SAM" id="MobiDB-lite"/>
    </source>
</evidence>
<sequence>MSYIQLSQQYTQKTVDCDGDALRSFYGISRPLFAGMRTIGVEGLPGYYINAFLLFKLPTGDARRWPEFGSFSWAGWQGGIEWLFHELGGSARDVVHWLKYDSLVEWDELTPSGQLQDLVQMEEDGSKQSNLVLFLQEHQHIFPGGAELLSKASQHDQFKSYITGTTGRLDMVSWGRDILDVPEGAFPEIERFPLWAFDLVSSRIELDRLLRQNGLQGYDLAMRGWSTSRRYSAFQGALLSVLFNILLTKQGLKILAEAQKGTDSPFKRAIPAPNTPRYRQPRLAKDSDEEKARLASDKRAANARKHDPEADIP</sequence>
<accession>A0ABP0B8I7</accession>
<feature type="compositionally biased region" description="Basic and acidic residues" evidence="1">
    <location>
        <begin position="283"/>
        <end position="313"/>
    </location>
</feature>
<proteinExistence type="predicted"/>
<evidence type="ECO:0000313" key="3">
    <source>
        <dbReference type="Proteomes" id="UP001642406"/>
    </source>
</evidence>
<comment type="caution">
    <text evidence="2">The sequence shown here is derived from an EMBL/GenBank/DDBJ whole genome shotgun (WGS) entry which is preliminary data.</text>
</comment>
<dbReference type="EMBL" id="CAWUHC010000015">
    <property type="protein sequence ID" value="CAK7215526.1"/>
    <property type="molecule type" value="Genomic_DNA"/>
</dbReference>
<name>A0ABP0B8I7_9PEZI</name>
<evidence type="ECO:0000313" key="2">
    <source>
        <dbReference type="EMBL" id="CAK7215526.1"/>
    </source>
</evidence>
<keyword evidence="3" id="KW-1185">Reference proteome</keyword>